<reference evidence="7 8" key="1">
    <citation type="submission" date="2019-09" db="EMBL/GenBank/DDBJ databases">
        <title>Pimelobacter sp. isolated from Paulinella.</title>
        <authorList>
            <person name="Jeong S.E."/>
        </authorList>
    </citation>
    <scope>NUCLEOTIDE SEQUENCE [LARGE SCALE GENOMIC DNA]</scope>
    <source>
        <strain evidence="7 8">Pch-N</strain>
    </source>
</reference>
<feature type="domain" description="HTH tetR-type" evidence="6">
    <location>
        <begin position="6"/>
        <end position="66"/>
    </location>
</feature>
<dbReference type="Gene3D" id="1.10.357.10">
    <property type="entry name" value="Tetracycline Repressor, domain 2"/>
    <property type="match status" value="1"/>
</dbReference>
<dbReference type="PROSITE" id="PS50977">
    <property type="entry name" value="HTH_TETR_2"/>
    <property type="match status" value="1"/>
</dbReference>
<dbReference type="InterPro" id="IPR009057">
    <property type="entry name" value="Homeodomain-like_sf"/>
</dbReference>
<organism evidence="7 8">
    <name type="scientific">Nocardioides simplex</name>
    <name type="common">Arthrobacter simplex</name>
    <dbReference type="NCBI Taxonomy" id="2045"/>
    <lineage>
        <taxon>Bacteria</taxon>
        <taxon>Bacillati</taxon>
        <taxon>Actinomycetota</taxon>
        <taxon>Actinomycetes</taxon>
        <taxon>Propionibacteriales</taxon>
        <taxon>Nocardioidaceae</taxon>
        <taxon>Pimelobacter</taxon>
    </lineage>
</organism>
<dbReference type="RefSeq" id="WP_151577934.1">
    <property type="nucleotide sequence ID" value="NZ_WBVM01000001.1"/>
</dbReference>
<dbReference type="InterPro" id="IPR050109">
    <property type="entry name" value="HTH-type_TetR-like_transc_reg"/>
</dbReference>
<keyword evidence="1" id="KW-0678">Repressor</keyword>
<dbReference type="SUPFAM" id="SSF46689">
    <property type="entry name" value="Homeodomain-like"/>
    <property type="match status" value="1"/>
</dbReference>
<dbReference type="GO" id="GO:0000976">
    <property type="term" value="F:transcription cis-regulatory region binding"/>
    <property type="evidence" value="ECO:0007669"/>
    <property type="project" value="TreeGrafter"/>
</dbReference>
<evidence type="ECO:0000259" key="6">
    <source>
        <dbReference type="PROSITE" id="PS50977"/>
    </source>
</evidence>
<name>A0A7J5DXH1_NOCSI</name>
<evidence type="ECO:0000256" key="2">
    <source>
        <dbReference type="ARBA" id="ARBA00023015"/>
    </source>
</evidence>
<accession>A0A7J5DXH1</accession>
<protein>
    <submittedName>
        <fullName evidence="7">TetR family transcriptional regulator</fullName>
    </submittedName>
</protein>
<evidence type="ECO:0000256" key="4">
    <source>
        <dbReference type="ARBA" id="ARBA00023163"/>
    </source>
</evidence>
<evidence type="ECO:0000256" key="5">
    <source>
        <dbReference type="PROSITE-ProRule" id="PRU00335"/>
    </source>
</evidence>
<dbReference type="Proteomes" id="UP000449906">
    <property type="component" value="Unassembled WGS sequence"/>
</dbReference>
<gene>
    <name evidence="7" type="ORF">F9L07_01215</name>
</gene>
<dbReference type="EMBL" id="WBVM01000001">
    <property type="protein sequence ID" value="KAB2810617.1"/>
    <property type="molecule type" value="Genomic_DNA"/>
</dbReference>
<evidence type="ECO:0000313" key="8">
    <source>
        <dbReference type="Proteomes" id="UP000449906"/>
    </source>
</evidence>
<feature type="DNA-binding region" description="H-T-H motif" evidence="5">
    <location>
        <begin position="29"/>
        <end position="48"/>
    </location>
</feature>
<evidence type="ECO:0000256" key="3">
    <source>
        <dbReference type="ARBA" id="ARBA00023125"/>
    </source>
</evidence>
<dbReference type="AlphaFoldDB" id="A0A7J5DXH1"/>
<dbReference type="InterPro" id="IPR036271">
    <property type="entry name" value="Tet_transcr_reg_TetR-rel_C_sf"/>
</dbReference>
<dbReference type="InterPro" id="IPR001647">
    <property type="entry name" value="HTH_TetR"/>
</dbReference>
<keyword evidence="3 5" id="KW-0238">DNA-binding</keyword>
<evidence type="ECO:0000256" key="1">
    <source>
        <dbReference type="ARBA" id="ARBA00022491"/>
    </source>
</evidence>
<dbReference type="PRINTS" id="PR00455">
    <property type="entry name" value="HTHTETR"/>
</dbReference>
<dbReference type="PANTHER" id="PTHR30055">
    <property type="entry name" value="HTH-TYPE TRANSCRIPTIONAL REGULATOR RUTR"/>
    <property type="match status" value="1"/>
</dbReference>
<dbReference type="GO" id="GO:0003700">
    <property type="term" value="F:DNA-binding transcription factor activity"/>
    <property type="evidence" value="ECO:0007669"/>
    <property type="project" value="TreeGrafter"/>
</dbReference>
<dbReference type="SUPFAM" id="SSF48498">
    <property type="entry name" value="Tetracyclin repressor-like, C-terminal domain"/>
    <property type="match status" value="1"/>
</dbReference>
<dbReference type="Pfam" id="PF13977">
    <property type="entry name" value="TetR_C_6"/>
    <property type="match status" value="1"/>
</dbReference>
<sequence length="215" mass="23412">MAGDADSRRQRIIDATLDVIRDHGLAGTRTHEIARRAGVSSGLLLYHFGTLDGVIAAAMQESEDRYYRSLDAEVGAGRPAPERLRLLVERSGDASAVVSAWTLWMEFWVRALRDPDTAVLCRTLESRWRAVLLDVIEQGVREGVFTAPAPQLAVVRLAALLDGLSVAATLGDREVPVEAVPDLWLHAAALELACDPATLSRSSSPAPPQRRARRT</sequence>
<keyword evidence="4" id="KW-0804">Transcription</keyword>
<dbReference type="PANTHER" id="PTHR30055:SF200">
    <property type="entry name" value="HTH-TYPE TRANSCRIPTIONAL REPRESSOR BDCR"/>
    <property type="match status" value="1"/>
</dbReference>
<dbReference type="InterPro" id="IPR039538">
    <property type="entry name" value="BetI_C"/>
</dbReference>
<dbReference type="Pfam" id="PF00440">
    <property type="entry name" value="TetR_N"/>
    <property type="match status" value="1"/>
</dbReference>
<comment type="caution">
    <text evidence="7">The sequence shown here is derived from an EMBL/GenBank/DDBJ whole genome shotgun (WGS) entry which is preliminary data.</text>
</comment>
<evidence type="ECO:0000313" key="7">
    <source>
        <dbReference type="EMBL" id="KAB2810617.1"/>
    </source>
</evidence>
<proteinExistence type="predicted"/>
<keyword evidence="2" id="KW-0805">Transcription regulation</keyword>